<name>A0A084ALI5_STACB</name>
<evidence type="ECO:0000313" key="2">
    <source>
        <dbReference type="Proteomes" id="UP000028045"/>
    </source>
</evidence>
<dbReference type="EMBL" id="KL648669">
    <property type="protein sequence ID" value="KEY66164.1"/>
    <property type="molecule type" value="Genomic_DNA"/>
</dbReference>
<dbReference type="PANTHER" id="PTHR38567">
    <property type="entry name" value="DUF4291 DOMAIN-CONTAINING PROTEIN"/>
    <property type="match status" value="1"/>
</dbReference>
<dbReference type="HOGENOM" id="CLU_082565_1_0_1"/>
<evidence type="ECO:0000313" key="1">
    <source>
        <dbReference type="EMBL" id="KEY66164.1"/>
    </source>
</evidence>
<keyword evidence="2" id="KW-1185">Reference proteome</keyword>
<dbReference type="PANTHER" id="PTHR38567:SF1">
    <property type="entry name" value="DUF4291 DOMAIN-CONTAINING PROTEIN"/>
    <property type="match status" value="1"/>
</dbReference>
<dbReference type="OrthoDB" id="413653at2759"/>
<protein>
    <recommendedName>
        <fullName evidence="3">ATP-dependent RNA helicase DHX8</fullName>
    </recommendedName>
</protein>
<proteinExistence type="predicted"/>
<gene>
    <name evidence="1" type="ORF">S7711_05333</name>
</gene>
<dbReference type="Pfam" id="PF14124">
    <property type="entry name" value="DUF4291"/>
    <property type="match status" value="1"/>
</dbReference>
<reference evidence="1 2" key="1">
    <citation type="journal article" date="2014" name="BMC Genomics">
        <title>Comparative genome sequencing reveals chemotype-specific gene clusters in the toxigenic black mold Stachybotrys.</title>
        <authorList>
            <person name="Semeiks J."/>
            <person name="Borek D."/>
            <person name="Otwinowski Z."/>
            <person name="Grishin N.V."/>
        </authorList>
    </citation>
    <scope>NUCLEOTIDE SEQUENCE [LARGE SCALE GENOMIC DNA]</scope>
    <source>
        <strain evidence="2">CBS 109288 / IBT 7711</strain>
    </source>
</reference>
<dbReference type="Proteomes" id="UP000028045">
    <property type="component" value="Unassembled WGS sequence"/>
</dbReference>
<dbReference type="AlphaFoldDB" id="A0A084ALI5"/>
<sequence>MATQLTVPYREIRALHDDNTITVYQAYNTSIAEAAVASQRLNASPDFKLTRMTWIKPSWAWIMYRSGYSFKDPGQARILALKMRHQHFISLLEQGVLSSHAAKDSKDGPAACVRIQWDPERTPRLGVLPYRSIQVGIPAALSATWVGEWIEEIQDVTEVTRSLKKALDEDPNVTTEELVQRGLVPPEKPFPVSQNLRERLGMDISA</sequence>
<evidence type="ECO:0008006" key="3">
    <source>
        <dbReference type="Google" id="ProtNLM"/>
    </source>
</evidence>
<accession>A0A084ALI5</accession>
<organism evidence="1 2">
    <name type="scientific">Stachybotrys chartarum (strain CBS 109288 / IBT 7711)</name>
    <name type="common">Toxic black mold</name>
    <name type="synonym">Stilbospora chartarum</name>
    <dbReference type="NCBI Taxonomy" id="1280523"/>
    <lineage>
        <taxon>Eukaryota</taxon>
        <taxon>Fungi</taxon>
        <taxon>Dikarya</taxon>
        <taxon>Ascomycota</taxon>
        <taxon>Pezizomycotina</taxon>
        <taxon>Sordariomycetes</taxon>
        <taxon>Hypocreomycetidae</taxon>
        <taxon>Hypocreales</taxon>
        <taxon>Stachybotryaceae</taxon>
        <taxon>Stachybotrys</taxon>
    </lineage>
</organism>
<dbReference type="InterPro" id="IPR025633">
    <property type="entry name" value="DUF4291"/>
</dbReference>